<reference evidence="3" key="1">
    <citation type="submission" date="2023-06" db="EMBL/GenBank/DDBJ databases">
        <authorList>
            <person name="Jiang Y."/>
            <person name="Liu Q."/>
        </authorList>
    </citation>
    <scope>NUCLEOTIDE SEQUENCE</scope>
    <source>
        <strain evidence="3">CGMCC 1.12090</strain>
    </source>
</reference>
<comment type="caution">
    <text evidence="3">The sequence shown here is derived from an EMBL/GenBank/DDBJ whole genome shotgun (WGS) entry which is preliminary data.</text>
</comment>
<evidence type="ECO:0000259" key="2">
    <source>
        <dbReference type="Pfam" id="PF09537"/>
    </source>
</evidence>
<dbReference type="Pfam" id="PF09537">
    <property type="entry name" value="DUF2383"/>
    <property type="match status" value="1"/>
</dbReference>
<sequence length="162" mass="17519">MLDRRDSRGEPLAHEEVVDVLNDLLENTRDGGYGFLACAEEVESPAAKQLFASRAEGCRQAEAELLQMIAAYGGKPADGGTAAGALHRGWVHVKGSLGANSELSILESCERGEDTAIARYRKALKQNLPPDVRSLVERQAAGAQRNHDQIRDLRNAARAAKN</sequence>
<keyword evidence="4" id="KW-1185">Reference proteome</keyword>
<feature type="region of interest" description="Disordered" evidence="1">
    <location>
        <begin position="139"/>
        <end position="162"/>
    </location>
</feature>
<feature type="domain" description="DUF2383" evidence="2">
    <location>
        <begin position="17"/>
        <end position="126"/>
    </location>
</feature>
<proteinExistence type="predicted"/>
<protein>
    <submittedName>
        <fullName evidence="3">PA2169 family four-helix-bundle protein</fullName>
    </submittedName>
</protein>
<organism evidence="3 4">
    <name type="scientific">Variovorax ginsengisoli</name>
    <dbReference type="NCBI Taxonomy" id="363844"/>
    <lineage>
        <taxon>Bacteria</taxon>
        <taxon>Pseudomonadati</taxon>
        <taxon>Pseudomonadota</taxon>
        <taxon>Betaproteobacteria</taxon>
        <taxon>Burkholderiales</taxon>
        <taxon>Comamonadaceae</taxon>
        <taxon>Variovorax</taxon>
    </lineage>
</organism>
<dbReference type="InterPro" id="IPR016920">
    <property type="entry name" value="UCP029477"/>
</dbReference>
<dbReference type="InterPro" id="IPR011971">
    <property type="entry name" value="CHP02284"/>
</dbReference>
<evidence type="ECO:0000313" key="4">
    <source>
        <dbReference type="Proteomes" id="UP001169027"/>
    </source>
</evidence>
<evidence type="ECO:0000256" key="1">
    <source>
        <dbReference type="SAM" id="MobiDB-lite"/>
    </source>
</evidence>
<dbReference type="InterPro" id="IPR019052">
    <property type="entry name" value="DUF2383"/>
</dbReference>
<feature type="compositionally biased region" description="Basic and acidic residues" evidence="1">
    <location>
        <begin position="145"/>
        <end position="155"/>
    </location>
</feature>
<dbReference type="Proteomes" id="UP001169027">
    <property type="component" value="Unassembled WGS sequence"/>
</dbReference>
<accession>A0ABT8S605</accession>
<dbReference type="SUPFAM" id="SSF47240">
    <property type="entry name" value="Ferritin-like"/>
    <property type="match status" value="1"/>
</dbReference>
<dbReference type="EMBL" id="JAUKVY010000013">
    <property type="protein sequence ID" value="MDO1534355.1"/>
    <property type="molecule type" value="Genomic_DNA"/>
</dbReference>
<evidence type="ECO:0000313" key="3">
    <source>
        <dbReference type="EMBL" id="MDO1534355.1"/>
    </source>
</evidence>
<gene>
    <name evidence="3" type="ORF">Q2T77_18865</name>
</gene>
<dbReference type="RefSeq" id="WP_301811927.1">
    <property type="nucleotide sequence ID" value="NZ_JAUJZH010000013.1"/>
</dbReference>
<dbReference type="Gene3D" id="1.20.1260.10">
    <property type="match status" value="1"/>
</dbReference>
<dbReference type="InterPro" id="IPR012347">
    <property type="entry name" value="Ferritin-like"/>
</dbReference>
<dbReference type="PIRSF" id="PIRSF029477">
    <property type="entry name" value="UCP029477"/>
    <property type="match status" value="1"/>
</dbReference>
<dbReference type="NCBIfam" id="TIGR02284">
    <property type="entry name" value="PA2169 family four-helix-bundle protein"/>
    <property type="match status" value="1"/>
</dbReference>
<name>A0ABT8S605_9BURK</name>
<dbReference type="InterPro" id="IPR009078">
    <property type="entry name" value="Ferritin-like_SF"/>
</dbReference>